<evidence type="ECO:0000313" key="3">
    <source>
        <dbReference type="Proteomes" id="UP001604277"/>
    </source>
</evidence>
<dbReference type="AlphaFoldDB" id="A0ABD1QWE0"/>
<feature type="compositionally biased region" description="Polar residues" evidence="1">
    <location>
        <begin position="65"/>
        <end position="76"/>
    </location>
</feature>
<protein>
    <submittedName>
        <fullName evidence="2">Uncharacterized protein</fullName>
    </submittedName>
</protein>
<proteinExistence type="predicted"/>
<gene>
    <name evidence="2" type="ORF">Fot_48258</name>
</gene>
<feature type="region of interest" description="Disordered" evidence="1">
    <location>
        <begin position="65"/>
        <end position="97"/>
    </location>
</feature>
<comment type="caution">
    <text evidence="2">The sequence shown here is derived from an EMBL/GenBank/DDBJ whole genome shotgun (WGS) entry which is preliminary data.</text>
</comment>
<evidence type="ECO:0000313" key="2">
    <source>
        <dbReference type="EMBL" id="KAL2479244.1"/>
    </source>
</evidence>
<keyword evidence="3" id="KW-1185">Reference proteome</keyword>
<evidence type="ECO:0000256" key="1">
    <source>
        <dbReference type="SAM" id="MobiDB-lite"/>
    </source>
</evidence>
<dbReference type="EMBL" id="JBFOLJ010000014">
    <property type="protein sequence ID" value="KAL2479244.1"/>
    <property type="molecule type" value="Genomic_DNA"/>
</dbReference>
<reference evidence="3" key="1">
    <citation type="submission" date="2024-07" db="EMBL/GenBank/DDBJ databases">
        <title>Two chromosome-level genome assemblies of Korean endemic species Abeliophyllum distichum and Forsythia ovata (Oleaceae).</title>
        <authorList>
            <person name="Jang H."/>
        </authorList>
    </citation>
    <scope>NUCLEOTIDE SEQUENCE [LARGE SCALE GENOMIC DNA]</scope>
</reference>
<accession>A0ABD1QWE0</accession>
<dbReference type="Proteomes" id="UP001604277">
    <property type="component" value="Unassembled WGS sequence"/>
</dbReference>
<organism evidence="2 3">
    <name type="scientific">Forsythia ovata</name>
    <dbReference type="NCBI Taxonomy" id="205694"/>
    <lineage>
        <taxon>Eukaryota</taxon>
        <taxon>Viridiplantae</taxon>
        <taxon>Streptophyta</taxon>
        <taxon>Embryophyta</taxon>
        <taxon>Tracheophyta</taxon>
        <taxon>Spermatophyta</taxon>
        <taxon>Magnoliopsida</taxon>
        <taxon>eudicotyledons</taxon>
        <taxon>Gunneridae</taxon>
        <taxon>Pentapetalae</taxon>
        <taxon>asterids</taxon>
        <taxon>lamiids</taxon>
        <taxon>Lamiales</taxon>
        <taxon>Oleaceae</taxon>
        <taxon>Forsythieae</taxon>
        <taxon>Forsythia</taxon>
    </lineage>
</organism>
<name>A0ABD1QWE0_9LAMI</name>
<sequence>MSSFYFSNVPKLKIRHRGVVDDISPPLPVPWVIVLQTLETIVGSSSFISPASGVTTGVSSALFSTGHVPSSENSRQSGKKKAGANSKDEAFRTPVPPPANKYEYINIGSHRDELDPTVLEKLLAPAAIAVASVHKY</sequence>